<proteinExistence type="predicted"/>
<evidence type="ECO:0000259" key="1">
    <source>
        <dbReference type="Pfam" id="PF02464"/>
    </source>
</evidence>
<dbReference type="OrthoDB" id="6659578at2"/>
<keyword evidence="5" id="KW-1185">Reference proteome</keyword>
<evidence type="ECO:0000313" key="2">
    <source>
        <dbReference type="EMBL" id="MBB3968067.1"/>
    </source>
</evidence>
<reference evidence="3" key="2">
    <citation type="submission" date="2019-03" db="EMBL/GenBank/DDBJ databases">
        <authorList>
            <person name="Yan Y.-Q."/>
            <person name="Du Z.-J."/>
        </authorList>
    </citation>
    <scope>NUCLEOTIDE SEQUENCE</scope>
    <source>
        <strain evidence="3">PP-F2FG21</strain>
    </source>
</reference>
<dbReference type="EMBL" id="JACIEG010000001">
    <property type="protein sequence ID" value="MBB3968067.1"/>
    <property type="molecule type" value="Genomic_DNA"/>
</dbReference>
<dbReference type="GO" id="GO:0019159">
    <property type="term" value="F:nicotinamide-nucleotide amidase activity"/>
    <property type="evidence" value="ECO:0007669"/>
    <property type="project" value="UniProtKB-EC"/>
</dbReference>
<evidence type="ECO:0000313" key="5">
    <source>
        <dbReference type="Proteomes" id="UP000583101"/>
    </source>
</evidence>
<evidence type="ECO:0000313" key="3">
    <source>
        <dbReference type="EMBL" id="TEW68910.1"/>
    </source>
</evidence>
<name>A0A4Y8AIL3_9SPHI</name>
<dbReference type="EMBL" id="SNQG01000001">
    <property type="protein sequence ID" value="TEW68910.1"/>
    <property type="molecule type" value="Genomic_DNA"/>
</dbReference>
<protein>
    <submittedName>
        <fullName evidence="2">Nicotinamide-nucleotide amidase</fullName>
        <ecNumber evidence="2">3.5.1.42</ecNumber>
    </submittedName>
    <submittedName>
        <fullName evidence="3">Nicotinamide-nucleotide amidohydrolase family protein</fullName>
    </submittedName>
</protein>
<keyword evidence="3" id="KW-0378">Hydrolase</keyword>
<dbReference type="EC" id="3.5.1.42" evidence="2"/>
<dbReference type="RefSeq" id="WP_134334749.1">
    <property type="nucleotide sequence ID" value="NZ_BMCZ01000001.1"/>
</dbReference>
<dbReference type="Proteomes" id="UP000583101">
    <property type="component" value="Unassembled WGS sequence"/>
</dbReference>
<dbReference type="InterPro" id="IPR008136">
    <property type="entry name" value="CinA_C"/>
</dbReference>
<sequence length="162" mass="17701">MAEKSILECSKLLAKQGLTIAFAESATAGWLCSEFALAPESGKILKGSIVCYDATLKQSILGVPQSLIEQFTPESEEVTREMARRLPSIIDADIYVAVTGLTTPGGSETEQKPVGTMFVHAYYLSEQLKFRKVFGGSCEDIIHQTVQAVANMIINRLKQNEN</sequence>
<dbReference type="AlphaFoldDB" id="A0A4Y8AIL3"/>
<reference evidence="3 4" key="1">
    <citation type="journal article" date="2016" name="Int. J. Syst. Evol. Microbiol.">
        <title>Proposal of Mucilaginibacter phyllosphaerae sp. nov. isolated from the phyllosphere of Galium album.</title>
        <authorList>
            <person name="Aydogan E.L."/>
            <person name="Busse H.J."/>
            <person name="Moser G."/>
            <person name="Muller C."/>
            <person name="Kampfer P."/>
            <person name="Glaeser S.P."/>
        </authorList>
    </citation>
    <scope>NUCLEOTIDE SEQUENCE [LARGE SCALE GENOMIC DNA]</scope>
    <source>
        <strain evidence="3 4">PP-F2FG21</strain>
    </source>
</reference>
<dbReference type="SUPFAM" id="SSF142433">
    <property type="entry name" value="CinA-like"/>
    <property type="match status" value="1"/>
</dbReference>
<gene>
    <name evidence="3" type="ORF">E2R65_01740</name>
    <name evidence="2" type="ORF">GGR35_000653</name>
</gene>
<accession>A0A4Y8AIL3</accession>
<dbReference type="NCBIfam" id="TIGR00199">
    <property type="entry name" value="PncC_domain"/>
    <property type="match status" value="1"/>
</dbReference>
<dbReference type="InterPro" id="IPR036653">
    <property type="entry name" value="CinA-like_C"/>
</dbReference>
<dbReference type="Proteomes" id="UP000297248">
    <property type="component" value="Unassembled WGS sequence"/>
</dbReference>
<organism evidence="3 4">
    <name type="scientific">Mucilaginibacter phyllosphaerae</name>
    <dbReference type="NCBI Taxonomy" id="1812349"/>
    <lineage>
        <taxon>Bacteria</taxon>
        <taxon>Pseudomonadati</taxon>
        <taxon>Bacteroidota</taxon>
        <taxon>Sphingobacteriia</taxon>
        <taxon>Sphingobacteriales</taxon>
        <taxon>Sphingobacteriaceae</taxon>
        <taxon>Mucilaginibacter</taxon>
    </lineage>
</organism>
<dbReference type="Gene3D" id="3.90.950.20">
    <property type="entry name" value="CinA-like"/>
    <property type="match status" value="1"/>
</dbReference>
<evidence type="ECO:0000313" key="4">
    <source>
        <dbReference type="Proteomes" id="UP000297248"/>
    </source>
</evidence>
<feature type="domain" description="CinA C-terminal" evidence="1">
    <location>
        <begin position="8"/>
        <end position="155"/>
    </location>
</feature>
<dbReference type="Pfam" id="PF02464">
    <property type="entry name" value="CinA"/>
    <property type="match status" value="1"/>
</dbReference>
<comment type="caution">
    <text evidence="3">The sequence shown here is derived from an EMBL/GenBank/DDBJ whole genome shotgun (WGS) entry which is preliminary data.</text>
</comment>
<reference evidence="2 5" key="3">
    <citation type="submission" date="2020-08" db="EMBL/GenBank/DDBJ databases">
        <title>Genomic Encyclopedia of Type Strains, Phase IV (KMG-IV): sequencing the most valuable type-strain genomes for metagenomic binning, comparative biology and taxonomic classification.</title>
        <authorList>
            <person name="Goeker M."/>
        </authorList>
    </citation>
    <scope>NUCLEOTIDE SEQUENCE [LARGE SCALE GENOMIC DNA]</scope>
    <source>
        <strain evidence="2 5">DSM 100995</strain>
    </source>
</reference>